<dbReference type="Pfam" id="PF07331">
    <property type="entry name" value="TctB"/>
    <property type="match status" value="1"/>
</dbReference>
<comment type="caution">
    <text evidence="3">The sequence shown here is derived from an EMBL/GenBank/DDBJ whole genome shotgun (WGS) entry which is preliminary data.</text>
</comment>
<evidence type="ECO:0000313" key="4">
    <source>
        <dbReference type="Proteomes" id="UP000649829"/>
    </source>
</evidence>
<feature type="domain" description="DUF1468" evidence="2">
    <location>
        <begin position="15"/>
        <end position="140"/>
    </location>
</feature>
<proteinExistence type="predicted"/>
<protein>
    <recommendedName>
        <fullName evidence="2">DUF1468 domain-containing protein</fullName>
    </recommendedName>
</protein>
<evidence type="ECO:0000313" key="3">
    <source>
        <dbReference type="EMBL" id="GGM12799.1"/>
    </source>
</evidence>
<keyword evidence="1" id="KW-1133">Transmembrane helix</keyword>
<dbReference type="InterPro" id="IPR009936">
    <property type="entry name" value="DUF1468"/>
</dbReference>
<feature type="transmembrane region" description="Helical" evidence="1">
    <location>
        <begin position="12"/>
        <end position="31"/>
    </location>
</feature>
<keyword evidence="4" id="KW-1185">Reference proteome</keyword>
<evidence type="ECO:0000259" key="2">
    <source>
        <dbReference type="Pfam" id="PF07331"/>
    </source>
</evidence>
<gene>
    <name evidence="3" type="ORF">GCM10011534_38560</name>
</gene>
<feature type="transmembrane region" description="Helical" evidence="1">
    <location>
        <begin position="113"/>
        <end position="131"/>
    </location>
</feature>
<dbReference type="AlphaFoldDB" id="A0A917T826"/>
<dbReference type="EMBL" id="BMLF01000004">
    <property type="protein sequence ID" value="GGM12799.1"/>
    <property type="molecule type" value="Genomic_DNA"/>
</dbReference>
<name>A0A917T826_9RHOB</name>
<reference evidence="3" key="1">
    <citation type="journal article" date="2014" name="Int. J. Syst. Evol. Microbiol.">
        <title>Complete genome sequence of Corynebacterium casei LMG S-19264T (=DSM 44701T), isolated from a smear-ripened cheese.</title>
        <authorList>
            <consortium name="US DOE Joint Genome Institute (JGI-PGF)"/>
            <person name="Walter F."/>
            <person name="Albersmeier A."/>
            <person name="Kalinowski J."/>
            <person name="Ruckert C."/>
        </authorList>
    </citation>
    <scope>NUCLEOTIDE SEQUENCE</scope>
    <source>
        <strain evidence="3">CGMCC 1.6293</strain>
    </source>
</reference>
<sequence length="147" mass="16212">MRDTPFRDPSWWFGVALTLMALAALFAALQWEAMAATFPVFICSVMIVCGVIHTILPFVKASPVASWEGPPLRPVLRCCLWMGAFFAAAIAFGFPVAAPVFVLAYMLVQGEKWTLAVPAAVGTLLFLVVLVERVLRLPLPEPWFPLY</sequence>
<dbReference type="Proteomes" id="UP000649829">
    <property type="component" value="Unassembled WGS sequence"/>
</dbReference>
<feature type="transmembrane region" description="Helical" evidence="1">
    <location>
        <begin position="80"/>
        <end position="107"/>
    </location>
</feature>
<accession>A0A917T826</accession>
<evidence type="ECO:0000256" key="1">
    <source>
        <dbReference type="SAM" id="Phobius"/>
    </source>
</evidence>
<keyword evidence="1" id="KW-0812">Transmembrane</keyword>
<feature type="transmembrane region" description="Helical" evidence="1">
    <location>
        <begin position="37"/>
        <end position="59"/>
    </location>
</feature>
<organism evidence="3 4">
    <name type="scientific">Pseudooceanicola nanhaiensis</name>
    <dbReference type="NCBI Taxonomy" id="375761"/>
    <lineage>
        <taxon>Bacteria</taxon>
        <taxon>Pseudomonadati</taxon>
        <taxon>Pseudomonadota</taxon>
        <taxon>Alphaproteobacteria</taxon>
        <taxon>Rhodobacterales</taxon>
        <taxon>Paracoccaceae</taxon>
        <taxon>Pseudooceanicola</taxon>
    </lineage>
</organism>
<dbReference type="RefSeq" id="WP_028288417.1">
    <property type="nucleotide sequence ID" value="NZ_BMLF01000004.1"/>
</dbReference>
<reference evidence="3" key="2">
    <citation type="submission" date="2020-09" db="EMBL/GenBank/DDBJ databases">
        <authorList>
            <person name="Sun Q."/>
            <person name="Zhou Y."/>
        </authorList>
    </citation>
    <scope>NUCLEOTIDE SEQUENCE</scope>
    <source>
        <strain evidence="3">CGMCC 1.6293</strain>
    </source>
</reference>
<keyword evidence="1" id="KW-0472">Membrane</keyword>